<dbReference type="AlphaFoldDB" id="A0A8X6YFZ1"/>
<dbReference type="Proteomes" id="UP000886998">
    <property type="component" value="Unassembled WGS sequence"/>
</dbReference>
<accession>A0A8X6YFZ1</accession>
<keyword evidence="2" id="KW-1185">Reference proteome</keyword>
<sequence length="76" mass="8620">MPLTPSTNKSPVVSHAASIVTQSKKGSCLSLRLKTKFEKFITVSKEFKLIEATSDQYKCYHFYYCQNQIKPSVRTG</sequence>
<reference evidence="1" key="1">
    <citation type="submission" date="2020-08" db="EMBL/GenBank/DDBJ databases">
        <title>Multicomponent nature underlies the extraordinary mechanical properties of spider dragline silk.</title>
        <authorList>
            <person name="Kono N."/>
            <person name="Nakamura H."/>
            <person name="Mori M."/>
            <person name="Yoshida Y."/>
            <person name="Ohtoshi R."/>
            <person name="Malay A.D."/>
            <person name="Moran D.A.P."/>
            <person name="Tomita M."/>
            <person name="Numata K."/>
            <person name="Arakawa K."/>
        </authorList>
    </citation>
    <scope>NUCLEOTIDE SEQUENCE</scope>
</reference>
<proteinExistence type="predicted"/>
<gene>
    <name evidence="1" type="ORF">TNIN_75541</name>
</gene>
<organism evidence="1 2">
    <name type="scientific">Trichonephila inaurata madagascariensis</name>
    <dbReference type="NCBI Taxonomy" id="2747483"/>
    <lineage>
        <taxon>Eukaryota</taxon>
        <taxon>Metazoa</taxon>
        <taxon>Ecdysozoa</taxon>
        <taxon>Arthropoda</taxon>
        <taxon>Chelicerata</taxon>
        <taxon>Arachnida</taxon>
        <taxon>Araneae</taxon>
        <taxon>Araneomorphae</taxon>
        <taxon>Entelegynae</taxon>
        <taxon>Araneoidea</taxon>
        <taxon>Nephilidae</taxon>
        <taxon>Trichonephila</taxon>
        <taxon>Trichonephila inaurata</taxon>
    </lineage>
</organism>
<dbReference type="EMBL" id="BMAV01018395">
    <property type="protein sequence ID" value="GFY70719.1"/>
    <property type="molecule type" value="Genomic_DNA"/>
</dbReference>
<protein>
    <submittedName>
        <fullName evidence="1">Uncharacterized protein</fullName>
    </submittedName>
</protein>
<evidence type="ECO:0000313" key="2">
    <source>
        <dbReference type="Proteomes" id="UP000886998"/>
    </source>
</evidence>
<name>A0A8X6YFZ1_9ARAC</name>
<evidence type="ECO:0000313" key="1">
    <source>
        <dbReference type="EMBL" id="GFY70719.1"/>
    </source>
</evidence>
<comment type="caution">
    <text evidence="1">The sequence shown here is derived from an EMBL/GenBank/DDBJ whole genome shotgun (WGS) entry which is preliminary data.</text>
</comment>